<sequence>MKVYNQLLNHCRRQPYLASSVFISAFTPCIFAGTSAVCVCEGQTGGRHHSSCWLVPEHTISLNTHSAFDGFFMILFSCHKGHISPRNRILSVEPLGGLLTQSCMCACASDSPLDIRNRQFSSNRHHIIPLLAGTSCCVCA</sequence>
<reference evidence="1" key="1">
    <citation type="submission" date="2023-10" db="EMBL/GenBank/DDBJ databases">
        <title>Genome assemblies of two species of porcelain crab, Petrolisthes cinctipes and Petrolisthes manimaculis (Anomura: Porcellanidae).</title>
        <authorList>
            <person name="Angst P."/>
        </authorList>
    </citation>
    <scope>NUCLEOTIDE SEQUENCE</scope>
    <source>
        <strain evidence="1">PB745_01</strain>
        <tissue evidence="1">Gill</tissue>
    </source>
</reference>
<gene>
    <name evidence="1" type="ORF">Pcinc_035166</name>
</gene>
<proteinExistence type="predicted"/>
<accession>A0AAE1EPJ0</accession>
<comment type="caution">
    <text evidence="1">The sequence shown here is derived from an EMBL/GenBank/DDBJ whole genome shotgun (WGS) entry which is preliminary data.</text>
</comment>
<dbReference type="Proteomes" id="UP001286313">
    <property type="component" value="Unassembled WGS sequence"/>
</dbReference>
<dbReference type="EMBL" id="JAWQEG010005247">
    <property type="protein sequence ID" value="KAK3858660.1"/>
    <property type="molecule type" value="Genomic_DNA"/>
</dbReference>
<name>A0AAE1EPJ0_PETCI</name>
<protein>
    <submittedName>
        <fullName evidence="1">Uncharacterized protein</fullName>
    </submittedName>
</protein>
<evidence type="ECO:0000313" key="2">
    <source>
        <dbReference type="Proteomes" id="UP001286313"/>
    </source>
</evidence>
<evidence type="ECO:0000313" key="1">
    <source>
        <dbReference type="EMBL" id="KAK3858660.1"/>
    </source>
</evidence>
<dbReference type="AlphaFoldDB" id="A0AAE1EPJ0"/>
<keyword evidence="2" id="KW-1185">Reference proteome</keyword>
<organism evidence="1 2">
    <name type="scientific">Petrolisthes cinctipes</name>
    <name type="common">Flat porcelain crab</name>
    <dbReference type="NCBI Taxonomy" id="88211"/>
    <lineage>
        <taxon>Eukaryota</taxon>
        <taxon>Metazoa</taxon>
        <taxon>Ecdysozoa</taxon>
        <taxon>Arthropoda</taxon>
        <taxon>Crustacea</taxon>
        <taxon>Multicrustacea</taxon>
        <taxon>Malacostraca</taxon>
        <taxon>Eumalacostraca</taxon>
        <taxon>Eucarida</taxon>
        <taxon>Decapoda</taxon>
        <taxon>Pleocyemata</taxon>
        <taxon>Anomura</taxon>
        <taxon>Galatheoidea</taxon>
        <taxon>Porcellanidae</taxon>
        <taxon>Petrolisthes</taxon>
    </lineage>
</organism>